<evidence type="ECO:0000313" key="3">
    <source>
        <dbReference type="Proteomes" id="UP000289738"/>
    </source>
</evidence>
<dbReference type="AlphaFoldDB" id="A0A445APQ8"/>
<feature type="domain" description="Transposase MuDR plant" evidence="1">
    <location>
        <begin position="19"/>
        <end position="75"/>
    </location>
</feature>
<reference evidence="2 3" key="1">
    <citation type="submission" date="2019-01" db="EMBL/GenBank/DDBJ databases">
        <title>Sequencing of cultivated peanut Arachis hypogaea provides insights into genome evolution and oil improvement.</title>
        <authorList>
            <person name="Chen X."/>
        </authorList>
    </citation>
    <scope>NUCLEOTIDE SEQUENCE [LARGE SCALE GENOMIC DNA]</scope>
    <source>
        <strain evidence="3">cv. Fuhuasheng</strain>
        <tissue evidence="2">Leaves</tissue>
    </source>
</reference>
<dbReference type="EMBL" id="SDMP01000011">
    <property type="protein sequence ID" value="RYR28413.1"/>
    <property type="molecule type" value="Genomic_DNA"/>
</dbReference>
<dbReference type="Proteomes" id="UP000289738">
    <property type="component" value="Chromosome B01"/>
</dbReference>
<dbReference type="Pfam" id="PF03108">
    <property type="entry name" value="DBD_Tnp_Mut"/>
    <property type="match status" value="1"/>
</dbReference>
<sequence>MNSTIAEDRPSNYALSGEMELEVGLKFLNREIVMLAIKNHNIHRTAKYKVVESDQTRYVCRCKQFGDQCRWMVRVGLFKKYEGPHSCLASSMSQDHA</sequence>
<gene>
    <name evidence="2" type="ORF">Ahy_B01g052529</name>
</gene>
<evidence type="ECO:0000259" key="1">
    <source>
        <dbReference type="Pfam" id="PF03108"/>
    </source>
</evidence>
<accession>A0A445APQ8</accession>
<name>A0A445APQ8_ARAHY</name>
<keyword evidence="3" id="KW-1185">Reference proteome</keyword>
<proteinExistence type="predicted"/>
<organism evidence="2 3">
    <name type="scientific">Arachis hypogaea</name>
    <name type="common">Peanut</name>
    <dbReference type="NCBI Taxonomy" id="3818"/>
    <lineage>
        <taxon>Eukaryota</taxon>
        <taxon>Viridiplantae</taxon>
        <taxon>Streptophyta</taxon>
        <taxon>Embryophyta</taxon>
        <taxon>Tracheophyta</taxon>
        <taxon>Spermatophyta</taxon>
        <taxon>Magnoliopsida</taxon>
        <taxon>eudicotyledons</taxon>
        <taxon>Gunneridae</taxon>
        <taxon>Pentapetalae</taxon>
        <taxon>rosids</taxon>
        <taxon>fabids</taxon>
        <taxon>Fabales</taxon>
        <taxon>Fabaceae</taxon>
        <taxon>Papilionoideae</taxon>
        <taxon>50 kb inversion clade</taxon>
        <taxon>dalbergioids sensu lato</taxon>
        <taxon>Dalbergieae</taxon>
        <taxon>Pterocarpus clade</taxon>
        <taxon>Arachis</taxon>
    </lineage>
</organism>
<protein>
    <recommendedName>
        <fullName evidence="1">Transposase MuDR plant domain-containing protein</fullName>
    </recommendedName>
</protein>
<dbReference type="InterPro" id="IPR004332">
    <property type="entry name" value="Transposase_MuDR"/>
</dbReference>
<comment type="caution">
    <text evidence="2">The sequence shown here is derived from an EMBL/GenBank/DDBJ whole genome shotgun (WGS) entry which is preliminary data.</text>
</comment>
<evidence type="ECO:0000313" key="2">
    <source>
        <dbReference type="EMBL" id="RYR28413.1"/>
    </source>
</evidence>